<protein>
    <submittedName>
        <fullName evidence="3">Uncharacterized protein</fullName>
    </submittedName>
</protein>
<name>Q22B91_TETTS</name>
<feature type="compositionally biased region" description="Polar residues" evidence="2">
    <location>
        <begin position="154"/>
        <end position="185"/>
    </location>
</feature>
<evidence type="ECO:0000256" key="1">
    <source>
        <dbReference type="SAM" id="Coils"/>
    </source>
</evidence>
<sequence length="629" mass="73067">MSVSQIEIIQPDNSKANFILFPKRLSLTKDNESASKRRISGSVSNYNKIFEKIQSIQMLKDKSALGVQQQPQSSANPVHLQRDCINSTVQENLKNNYHSDPYPHQKQNIQIFNSSFLQQNNQQPIYAKQTGSLLPAVLNLQQQQKESFAKKRSISSQSFGAKDYGQNSTPSTASSQNNDSSGMSYNTLLRSSINFNNQNSIHSNNANKSVNINSSQKLINCQQQHYFSDKQTKQSHINQKSVHFRNNTSNQYLNTDKQLQFENVCSKNQQQTFNQIAAPHCINIQKSKFTNSQNTKNLTSTPDIQKLRNSDTFSNSVAAFNPSYSQQPLIKERRIIRVNSILKKKVVDQDQFYQHDQQFETNNLATSESFEENNSSQVIAKNFESAPPFINDLDITETSSSQENKNSLCENIQQYQKKAYQIVRKRCNSASPKKCVKFDENVLVCNMHTSTKTQYKLSQKEMKQELIQQCSQFRKDLRLLRMQYQNQQQQQQKIKHEQLMYQLNELMTLSQQNQNSDINLQKFGPTLPIKQYTKFKVLSKLDKNQEQEKYLQKIEQIDKQYKQNLALKLQTTYSIKYFNQMQQNLQQQQPQQQINQNPLNQQQQQYQMYPNKPNPNIFNNSLIKNLISQ</sequence>
<organism evidence="3 4">
    <name type="scientific">Tetrahymena thermophila (strain SB210)</name>
    <dbReference type="NCBI Taxonomy" id="312017"/>
    <lineage>
        <taxon>Eukaryota</taxon>
        <taxon>Sar</taxon>
        <taxon>Alveolata</taxon>
        <taxon>Ciliophora</taxon>
        <taxon>Intramacronucleata</taxon>
        <taxon>Oligohymenophorea</taxon>
        <taxon>Hymenostomatida</taxon>
        <taxon>Tetrahymenina</taxon>
        <taxon>Tetrahymenidae</taxon>
        <taxon>Tetrahymena</taxon>
    </lineage>
</organism>
<dbReference type="RefSeq" id="XP_001030225.1">
    <property type="nucleotide sequence ID" value="XM_001030225.3"/>
</dbReference>
<gene>
    <name evidence="3" type="ORF">TTHERM_01108640</name>
</gene>
<evidence type="ECO:0000313" key="3">
    <source>
        <dbReference type="EMBL" id="EAR82562.1"/>
    </source>
</evidence>
<feature type="coiled-coil region" evidence="1">
    <location>
        <begin position="463"/>
        <end position="497"/>
    </location>
</feature>
<dbReference type="KEGG" id="tet:TTHERM_01108640"/>
<dbReference type="GeneID" id="7829592"/>
<dbReference type="AlphaFoldDB" id="Q22B91"/>
<proteinExistence type="predicted"/>
<dbReference type="HOGENOM" id="CLU_435154_0_0_1"/>
<keyword evidence="4" id="KW-1185">Reference proteome</keyword>
<dbReference type="Proteomes" id="UP000009168">
    <property type="component" value="Unassembled WGS sequence"/>
</dbReference>
<feature type="region of interest" description="Disordered" evidence="2">
    <location>
        <begin position="149"/>
        <end position="185"/>
    </location>
</feature>
<evidence type="ECO:0000313" key="4">
    <source>
        <dbReference type="Proteomes" id="UP000009168"/>
    </source>
</evidence>
<evidence type="ECO:0000256" key="2">
    <source>
        <dbReference type="SAM" id="MobiDB-lite"/>
    </source>
</evidence>
<accession>Q22B91</accession>
<dbReference type="EMBL" id="GG662465">
    <property type="protein sequence ID" value="EAR82562.1"/>
    <property type="molecule type" value="Genomic_DNA"/>
</dbReference>
<reference evidence="4" key="1">
    <citation type="journal article" date="2006" name="PLoS Biol.">
        <title>Macronuclear genome sequence of the ciliate Tetrahymena thermophila, a model eukaryote.</title>
        <authorList>
            <person name="Eisen J.A."/>
            <person name="Coyne R.S."/>
            <person name="Wu M."/>
            <person name="Wu D."/>
            <person name="Thiagarajan M."/>
            <person name="Wortman J.R."/>
            <person name="Badger J.H."/>
            <person name="Ren Q."/>
            <person name="Amedeo P."/>
            <person name="Jones K.M."/>
            <person name="Tallon L.J."/>
            <person name="Delcher A.L."/>
            <person name="Salzberg S.L."/>
            <person name="Silva J.C."/>
            <person name="Haas B.J."/>
            <person name="Majoros W.H."/>
            <person name="Farzad M."/>
            <person name="Carlton J.M."/>
            <person name="Smith R.K. Jr."/>
            <person name="Garg J."/>
            <person name="Pearlman R.E."/>
            <person name="Karrer K.M."/>
            <person name="Sun L."/>
            <person name="Manning G."/>
            <person name="Elde N.C."/>
            <person name="Turkewitz A.P."/>
            <person name="Asai D.J."/>
            <person name="Wilkes D.E."/>
            <person name="Wang Y."/>
            <person name="Cai H."/>
            <person name="Collins K."/>
            <person name="Stewart B.A."/>
            <person name="Lee S.R."/>
            <person name="Wilamowska K."/>
            <person name="Weinberg Z."/>
            <person name="Ruzzo W.L."/>
            <person name="Wloga D."/>
            <person name="Gaertig J."/>
            <person name="Frankel J."/>
            <person name="Tsao C.-C."/>
            <person name="Gorovsky M.A."/>
            <person name="Keeling P.J."/>
            <person name="Waller R.F."/>
            <person name="Patron N.J."/>
            <person name="Cherry J.M."/>
            <person name="Stover N.A."/>
            <person name="Krieger C.J."/>
            <person name="del Toro C."/>
            <person name="Ryder H.F."/>
            <person name="Williamson S.C."/>
            <person name="Barbeau R.A."/>
            <person name="Hamilton E.P."/>
            <person name="Orias E."/>
        </authorList>
    </citation>
    <scope>NUCLEOTIDE SEQUENCE [LARGE SCALE GENOMIC DNA]</scope>
    <source>
        <strain evidence="4">SB210</strain>
    </source>
</reference>
<dbReference type="InParanoid" id="Q22B91"/>
<keyword evidence="1" id="KW-0175">Coiled coil</keyword>